<sequence>MPRFQAPAPFLPLLVAGVALTACGSPPVADPTKPAPAQSASRAPVNRADTAKLPVDPGTSTPATHERQPITLSFAGDIQFEDHVRPRLDSPATALAPIKEQLQAADLTIANLETAITTRGRAEDKTYTFRASPAAFDALDAAGVDVVTMANNHGVDYGPQGLSDTLAAIKRAPLAVVGIGANADQAFAPHVATIRGTKVAVIAATAFNDPTARNYPAGPNKAGVAAAVDPERLLAEVRSVRRAADVVVVFLHWGIEQDQCPSDQQRSLAEELAQTGADIVIGSHAHVLHAGRLAGYDTYVAYGLGNFVWRNRRSVQETITGLLTLTVDGRKVTAAQWSPAIVGASGLPGFTHGDEAERMRRDFADLRGCADLDAVPASRTAAHIR</sequence>
<dbReference type="InterPro" id="IPR029052">
    <property type="entry name" value="Metallo-depent_PP-like"/>
</dbReference>
<dbReference type="InterPro" id="IPR019079">
    <property type="entry name" value="Capsule_synth_CapA"/>
</dbReference>
<organism evidence="5 6">
    <name type="scientific">Actinopolymorpha pittospori</name>
    <dbReference type="NCBI Taxonomy" id="648752"/>
    <lineage>
        <taxon>Bacteria</taxon>
        <taxon>Bacillati</taxon>
        <taxon>Actinomycetota</taxon>
        <taxon>Actinomycetes</taxon>
        <taxon>Propionibacteriales</taxon>
        <taxon>Actinopolymorphaceae</taxon>
        <taxon>Actinopolymorpha</taxon>
    </lineage>
</organism>
<dbReference type="AlphaFoldDB" id="A0A927R6F0"/>
<dbReference type="Pfam" id="PF09587">
    <property type="entry name" value="PGA_cap"/>
    <property type="match status" value="1"/>
</dbReference>
<dbReference type="Gene3D" id="3.60.21.10">
    <property type="match status" value="1"/>
</dbReference>
<feature type="domain" description="Capsule synthesis protein CapA" evidence="4">
    <location>
        <begin position="71"/>
        <end position="311"/>
    </location>
</feature>
<dbReference type="SMART" id="SM00854">
    <property type="entry name" value="PGA_cap"/>
    <property type="match status" value="1"/>
</dbReference>
<reference evidence="5" key="1">
    <citation type="submission" date="2020-10" db="EMBL/GenBank/DDBJ databases">
        <title>Sequencing the genomes of 1000 actinobacteria strains.</title>
        <authorList>
            <person name="Klenk H.-P."/>
        </authorList>
    </citation>
    <scope>NUCLEOTIDE SEQUENCE</scope>
    <source>
        <strain evidence="5">DSM 45354</strain>
    </source>
</reference>
<accession>A0A927R6F0</accession>
<name>A0A927R6F0_9ACTN</name>
<dbReference type="PANTHER" id="PTHR33393">
    <property type="entry name" value="POLYGLUTAMINE SYNTHESIS ACCESSORY PROTEIN RV0574C-RELATED"/>
    <property type="match status" value="1"/>
</dbReference>
<keyword evidence="6" id="KW-1185">Reference proteome</keyword>
<evidence type="ECO:0000313" key="6">
    <source>
        <dbReference type="Proteomes" id="UP000638648"/>
    </source>
</evidence>
<evidence type="ECO:0000256" key="1">
    <source>
        <dbReference type="ARBA" id="ARBA00005662"/>
    </source>
</evidence>
<protein>
    <submittedName>
        <fullName evidence="5">Poly-gamma-glutamate synthesis protein (Capsule biosynthesis protein)</fullName>
    </submittedName>
</protein>
<feature type="signal peptide" evidence="3">
    <location>
        <begin position="1"/>
        <end position="21"/>
    </location>
</feature>
<evidence type="ECO:0000256" key="2">
    <source>
        <dbReference type="SAM" id="MobiDB-lite"/>
    </source>
</evidence>
<proteinExistence type="inferred from homology"/>
<dbReference type="CDD" id="cd07381">
    <property type="entry name" value="MPP_CapA"/>
    <property type="match status" value="1"/>
</dbReference>
<dbReference type="PROSITE" id="PS51257">
    <property type="entry name" value="PROKAR_LIPOPROTEIN"/>
    <property type="match status" value="1"/>
</dbReference>
<dbReference type="RefSeq" id="WP_192748922.1">
    <property type="nucleotide sequence ID" value="NZ_BAABJL010000270.1"/>
</dbReference>
<feature type="chain" id="PRO_5039305052" evidence="3">
    <location>
        <begin position="22"/>
        <end position="385"/>
    </location>
</feature>
<evidence type="ECO:0000313" key="5">
    <source>
        <dbReference type="EMBL" id="MBE1604367.1"/>
    </source>
</evidence>
<evidence type="ECO:0000259" key="4">
    <source>
        <dbReference type="SMART" id="SM00854"/>
    </source>
</evidence>
<dbReference type="SUPFAM" id="SSF56300">
    <property type="entry name" value="Metallo-dependent phosphatases"/>
    <property type="match status" value="1"/>
</dbReference>
<comment type="caution">
    <text evidence="5">The sequence shown here is derived from an EMBL/GenBank/DDBJ whole genome shotgun (WGS) entry which is preliminary data.</text>
</comment>
<dbReference type="PANTHER" id="PTHR33393:SF13">
    <property type="entry name" value="PGA BIOSYNTHESIS PROTEIN CAPA"/>
    <property type="match status" value="1"/>
</dbReference>
<gene>
    <name evidence="5" type="ORF">HEB94_001215</name>
</gene>
<keyword evidence="3" id="KW-0732">Signal</keyword>
<dbReference type="InterPro" id="IPR052169">
    <property type="entry name" value="CW_Biosynth-Accessory"/>
</dbReference>
<dbReference type="Proteomes" id="UP000638648">
    <property type="component" value="Unassembled WGS sequence"/>
</dbReference>
<comment type="similarity">
    <text evidence="1">Belongs to the CapA family.</text>
</comment>
<dbReference type="EMBL" id="JADBEM010000001">
    <property type="protein sequence ID" value="MBE1604367.1"/>
    <property type="molecule type" value="Genomic_DNA"/>
</dbReference>
<feature type="region of interest" description="Disordered" evidence="2">
    <location>
        <begin position="28"/>
        <end position="70"/>
    </location>
</feature>
<evidence type="ECO:0000256" key="3">
    <source>
        <dbReference type="SAM" id="SignalP"/>
    </source>
</evidence>